<name>A0ABQ9FNH8_TEGGR</name>
<evidence type="ECO:0000313" key="3">
    <source>
        <dbReference type="Proteomes" id="UP001217089"/>
    </source>
</evidence>
<gene>
    <name evidence="2" type="ORF">KUTeg_003950</name>
</gene>
<protein>
    <recommendedName>
        <fullName evidence="4">REJ domain-containing protein</fullName>
    </recommendedName>
</protein>
<reference evidence="2 3" key="1">
    <citation type="submission" date="2022-12" db="EMBL/GenBank/DDBJ databases">
        <title>Chromosome-level genome of Tegillarca granosa.</title>
        <authorList>
            <person name="Kim J."/>
        </authorList>
    </citation>
    <scope>NUCLEOTIDE SEQUENCE [LARGE SCALE GENOMIC DNA]</scope>
    <source>
        <strain evidence="2">Teg-2019</strain>
        <tissue evidence="2">Adductor muscle</tissue>
    </source>
</reference>
<feature type="compositionally biased region" description="Low complexity" evidence="1">
    <location>
        <begin position="76"/>
        <end position="111"/>
    </location>
</feature>
<dbReference type="EMBL" id="JARBDR010000214">
    <property type="protein sequence ID" value="KAJ8318859.1"/>
    <property type="molecule type" value="Genomic_DNA"/>
</dbReference>
<keyword evidence="3" id="KW-1185">Reference proteome</keyword>
<proteinExistence type="predicted"/>
<evidence type="ECO:0008006" key="4">
    <source>
        <dbReference type="Google" id="ProtNLM"/>
    </source>
</evidence>
<comment type="caution">
    <text evidence="2">The sequence shown here is derived from an EMBL/GenBank/DDBJ whole genome shotgun (WGS) entry which is preliminary data.</text>
</comment>
<evidence type="ECO:0000256" key="1">
    <source>
        <dbReference type="SAM" id="MobiDB-lite"/>
    </source>
</evidence>
<dbReference type="Proteomes" id="UP001217089">
    <property type="component" value="Unassembled WGS sequence"/>
</dbReference>
<sequence length="119" mass="12714">MSPLHSCRELCDSMSFPSDLIDSGIIVCFILESCNKDFKLERLFEFWLYVTISHLSSLSSSLQPVLPLLAFSLGSSSSSVSQSLSSSASSSTSSSSLSSSSSSSLSSPSSSELKLQRKQ</sequence>
<feature type="region of interest" description="Disordered" evidence="1">
    <location>
        <begin position="76"/>
        <end position="119"/>
    </location>
</feature>
<organism evidence="2 3">
    <name type="scientific">Tegillarca granosa</name>
    <name type="common">Malaysian cockle</name>
    <name type="synonym">Anadara granosa</name>
    <dbReference type="NCBI Taxonomy" id="220873"/>
    <lineage>
        <taxon>Eukaryota</taxon>
        <taxon>Metazoa</taxon>
        <taxon>Spiralia</taxon>
        <taxon>Lophotrochozoa</taxon>
        <taxon>Mollusca</taxon>
        <taxon>Bivalvia</taxon>
        <taxon>Autobranchia</taxon>
        <taxon>Pteriomorphia</taxon>
        <taxon>Arcoida</taxon>
        <taxon>Arcoidea</taxon>
        <taxon>Arcidae</taxon>
        <taxon>Tegillarca</taxon>
    </lineage>
</organism>
<accession>A0ABQ9FNH8</accession>
<evidence type="ECO:0000313" key="2">
    <source>
        <dbReference type="EMBL" id="KAJ8318859.1"/>
    </source>
</evidence>